<dbReference type="PANTHER" id="PTHR42982:SF8">
    <property type="entry name" value="SEC-INDEPENDENT PROTEIN TRANSLOCASE PROTEIN TATA"/>
    <property type="match status" value="1"/>
</dbReference>
<protein>
    <recommendedName>
        <fullName evidence="9">Sec-independent protein translocase protein TatA</fullName>
    </recommendedName>
</protein>
<comment type="similarity">
    <text evidence="9">Belongs to the TatA/E family.</text>
</comment>
<evidence type="ECO:0000256" key="6">
    <source>
        <dbReference type="ARBA" id="ARBA00022989"/>
    </source>
</evidence>
<dbReference type="InterPro" id="IPR006312">
    <property type="entry name" value="TatA/E"/>
</dbReference>
<feature type="region of interest" description="Disordered" evidence="10">
    <location>
        <begin position="26"/>
        <end position="90"/>
    </location>
</feature>
<comment type="caution">
    <text evidence="11">The sequence shown here is derived from an EMBL/GenBank/DDBJ whole genome shotgun (WGS) entry which is preliminary data.</text>
</comment>
<evidence type="ECO:0000256" key="10">
    <source>
        <dbReference type="SAM" id="MobiDB-lite"/>
    </source>
</evidence>
<evidence type="ECO:0000313" key="12">
    <source>
        <dbReference type="Proteomes" id="UP001464923"/>
    </source>
</evidence>
<dbReference type="NCBIfam" id="NF001854">
    <property type="entry name" value="PRK00575.1"/>
    <property type="match status" value="1"/>
</dbReference>
<dbReference type="RefSeq" id="WP_345653489.1">
    <property type="nucleotide sequence ID" value="NZ_BAABLY010000090.1"/>
</dbReference>
<keyword evidence="7 9" id="KW-0811">Translocation</keyword>
<evidence type="ECO:0000256" key="9">
    <source>
        <dbReference type="HAMAP-Rule" id="MF_00236"/>
    </source>
</evidence>
<feature type="compositionally biased region" description="Basic and acidic residues" evidence="10">
    <location>
        <begin position="36"/>
        <end position="47"/>
    </location>
</feature>
<dbReference type="NCBIfam" id="TIGR01411">
    <property type="entry name" value="tatAE"/>
    <property type="match status" value="1"/>
</dbReference>
<evidence type="ECO:0000256" key="7">
    <source>
        <dbReference type="ARBA" id="ARBA00023010"/>
    </source>
</evidence>
<dbReference type="Proteomes" id="UP001464923">
    <property type="component" value="Unassembled WGS sequence"/>
</dbReference>
<sequence>MSPTHWLIVLVVLVLLFGAKKLPEMARSVGRSSRILRSEMRGLRDDEPPGEIGPGGAARADAEIREPGTGQPGTPEGAARPEPGPETHRA</sequence>
<accession>A0ABV1JVM6</accession>
<comment type="subunit">
    <text evidence="9">The Tat system comprises two distinct complexes: a TatABC complex, containing multiple copies of TatA, TatB and TatC subunits, and a separate TatA complex, containing only TatA subunits. Substrates initially bind to the TatABC complex, which probably triggers association of the separate TatA complex to form the active translocon.</text>
</comment>
<keyword evidence="12" id="KW-1185">Reference proteome</keyword>
<dbReference type="EMBL" id="JBEDNP010000007">
    <property type="protein sequence ID" value="MEQ3540009.1"/>
    <property type="molecule type" value="Genomic_DNA"/>
</dbReference>
<keyword evidence="2 9" id="KW-0813">Transport</keyword>
<comment type="function">
    <text evidence="9">Part of the twin-arginine translocation (Tat) system that transports large folded proteins containing a characteristic twin-arginine motif in their signal peptide across membranes. TatA could form the protein-conducting channel of the Tat system.</text>
</comment>
<reference evidence="11 12" key="1">
    <citation type="submission" date="2024-03" db="EMBL/GenBank/DDBJ databases">
        <title>Draft genome sequence of Pseudonocardia tropica JCM 19149.</title>
        <authorList>
            <person name="Butdee W."/>
            <person name="Duangmal K."/>
        </authorList>
    </citation>
    <scope>NUCLEOTIDE SEQUENCE [LARGE SCALE GENOMIC DNA]</scope>
    <source>
        <strain evidence="11 12">JCM 19149</strain>
    </source>
</reference>
<keyword evidence="5 9" id="KW-0653">Protein transport</keyword>
<gene>
    <name evidence="9 11" type="primary">tatA</name>
    <name evidence="11" type="ORF">WHI96_14365</name>
</gene>
<dbReference type="Gene3D" id="1.20.5.3310">
    <property type="match status" value="1"/>
</dbReference>
<feature type="compositionally biased region" description="Low complexity" evidence="10">
    <location>
        <begin position="67"/>
        <end position="81"/>
    </location>
</feature>
<evidence type="ECO:0000256" key="3">
    <source>
        <dbReference type="ARBA" id="ARBA00022475"/>
    </source>
</evidence>
<evidence type="ECO:0000256" key="2">
    <source>
        <dbReference type="ARBA" id="ARBA00022448"/>
    </source>
</evidence>
<keyword evidence="8 9" id="KW-0472">Membrane</keyword>
<comment type="subcellular location">
    <subcellularLocation>
        <location evidence="1 9">Cell membrane</location>
        <topology evidence="1 9">Single-pass membrane protein</topology>
    </subcellularLocation>
</comment>
<dbReference type="HAMAP" id="MF_00236">
    <property type="entry name" value="TatA_E"/>
    <property type="match status" value="1"/>
</dbReference>
<keyword evidence="4 9" id="KW-0812">Transmembrane</keyword>
<dbReference type="Pfam" id="PF02416">
    <property type="entry name" value="TatA_B_E"/>
    <property type="match status" value="1"/>
</dbReference>
<evidence type="ECO:0000256" key="8">
    <source>
        <dbReference type="ARBA" id="ARBA00023136"/>
    </source>
</evidence>
<keyword evidence="3 9" id="KW-1003">Cell membrane</keyword>
<organism evidence="11 12">
    <name type="scientific">Pseudonocardia tropica</name>
    <dbReference type="NCBI Taxonomy" id="681289"/>
    <lineage>
        <taxon>Bacteria</taxon>
        <taxon>Bacillati</taxon>
        <taxon>Actinomycetota</taxon>
        <taxon>Actinomycetes</taxon>
        <taxon>Pseudonocardiales</taxon>
        <taxon>Pseudonocardiaceae</taxon>
        <taxon>Pseudonocardia</taxon>
    </lineage>
</organism>
<evidence type="ECO:0000256" key="5">
    <source>
        <dbReference type="ARBA" id="ARBA00022927"/>
    </source>
</evidence>
<proteinExistence type="inferred from homology"/>
<keyword evidence="6 9" id="KW-1133">Transmembrane helix</keyword>
<name>A0ABV1JVM6_9PSEU</name>
<dbReference type="PANTHER" id="PTHR42982">
    <property type="entry name" value="SEC-INDEPENDENT PROTEIN TRANSLOCASE PROTEIN TATA"/>
    <property type="match status" value="1"/>
</dbReference>
<evidence type="ECO:0000256" key="1">
    <source>
        <dbReference type="ARBA" id="ARBA00004162"/>
    </source>
</evidence>
<evidence type="ECO:0000313" key="11">
    <source>
        <dbReference type="EMBL" id="MEQ3540009.1"/>
    </source>
</evidence>
<dbReference type="InterPro" id="IPR003369">
    <property type="entry name" value="TatA/B/E"/>
</dbReference>
<evidence type="ECO:0000256" key="4">
    <source>
        <dbReference type="ARBA" id="ARBA00022692"/>
    </source>
</evidence>